<comment type="caution">
    <text evidence="2">The sequence shown here is derived from an EMBL/GenBank/DDBJ whole genome shotgun (WGS) entry which is preliminary data.</text>
</comment>
<sequence>MNKLMFRKVEPKALRRWYKQGFTLLNQALGFWVLFAIFCTAMASILGHSDLLQQTMIYGCLLCGVGMAKWLEREHRRSITLSIRTYFANLLPALRFSLIAVFIINVASMFIQWLMFPEPDFTKLWYDPDYTFPSLSDGVLQYALHLNNQVVDSVFVFLLVSALPIIAHPFGYGCRELLNVNSREAAKLSIQGTGENAEHVVALAFSFVLLSAVFSLTVPLLNIFVFFPLVSATLWAAWKDVYGFQESNECSVS</sequence>
<keyword evidence="1" id="KW-0472">Membrane</keyword>
<proteinExistence type="predicted"/>
<name>A0AB36FN09_ALTMA</name>
<accession>A0AB36FN09</accession>
<feature type="transmembrane region" description="Helical" evidence="1">
    <location>
        <begin position="92"/>
        <end position="116"/>
    </location>
</feature>
<keyword evidence="1" id="KW-1133">Transmembrane helix</keyword>
<dbReference type="Proteomes" id="UP000095392">
    <property type="component" value="Unassembled WGS sequence"/>
</dbReference>
<keyword evidence="1" id="KW-0812">Transmembrane</keyword>
<gene>
    <name evidence="2" type="ORF">BFV95_4527</name>
</gene>
<keyword evidence="3" id="KW-1185">Reference proteome</keyword>
<feature type="transmembrane region" description="Helical" evidence="1">
    <location>
        <begin position="51"/>
        <end position="71"/>
    </location>
</feature>
<feature type="transmembrane region" description="Helical" evidence="1">
    <location>
        <begin position="154"/>
        <end position="175"/>
    </location>
</feature>
<dbReference type="RefSeq" id="WP_069945280.1">
    <property type="nucleotide sequence ID" value="NZ_MIPW01000063.1"/>
</dbReference>
<organism evidence="2 3">
    <name type="scientific">Alteromonas macleodii</name>
    <name type="common">Pseudoalteromonas macleodii</name>
    <dbReference type="NCBI Taxonomy" id="28108"/>
    <lineage>
        <taxon>Bacteria</taxon>
        <taxon>Pseudomonadati</taxon>
        <taxon>Pseudomonadota</taxon>
        <taxon>Gammaproteobacteria</taxon>
        <taxon>Alteromonadales</taxon>
        <taxon>Alteromonadaceae</taxon>
        <taxon>Alteromonas/Salinimonas group</taxon>
        <taxon>Alteromonas</taxon>
    </lineage>
</organism>
<evidence type="ECO:0000256" key="1">
    <source>
        <dbReference type="SAM" id="Phobius"/>
    </source>
</evidence>
<dbReference type="AlphaFoldDB" id="A0AB36FN09"/>
<protein>
    <submittedName>
        <fullName evidence="2">Membrane protein</fullName>
    </submittedName>
</protein>
<feature type="transmembrane region" description="Helical" evidence="1">
    <location>
        <begin position="21"/>
        <end position="45"/>
    </location>
</feature>
<dbReference type="EMBL" id="MIPY01000058">
    <property type="protein sequence ID" value="OES24768.1"/>
    <property type="molecule type" value="Genomic_DNA"/>
</dbReference>
<evidence type="ECO:0000313" key="2">
    <source>
        <dbReference type="EMBL" id="OES24768.1"/>
    </source>
</evidence>
<evidence type="ECO:0000313" key="3">
    <source>
        <dbReference type="Proteomes" id="UP000095392"/>
    </source>
</evidence>
<reference evidence="2 3" key="1">
    <citation type="submission" date="2016-09" db="EMBL/GenBank/DDBJ databases">
        <title>Draft Genome Sequence of four Alteromonas macleodii strains isolated from copper coupons and grown long-term at elevated copper levels.</title>
        <authorList>
            <person name="Cusick K."/>
            <person name="Dale J."/>
            <person name="Little B."/>
            <person name="Biffinger J."/>
        </authorList>
    </citation>
    <scope>NUCLEOTIDE SEQUENCE [LARGE SCALE GENOMIC DNA]</scope>
    <source>
        <strain evidence="2 3">KCP01</strain>
    </source>
</reference>